<gene>
    <name evidence="5" type="ORF">K469DRAFT_553174</name>
</gene>
<dbReference type="Pfam" id="PF04082">
    <property type="entry name" value="Fungal_trans"/>
    <property type="match status" value="1"/>
</dbReference>
<organism evidence="5 6">
    <name type="scientific">Zopfia rhizophila CBS 207.26</name>
    <dbReference type="NCBI Taxonomy" id="1314779"/>
    <lineage>
        <taxon>Eukaryota</taxon>
        <taxon>Fungi</taxon>
        <taxon>Dikarya</taxon>
        <taxon>Ascomycota</taxon>
        <taxon>Pezizomycotina</taxon>
        <taxon>Dothideomycetes</taxon>
        <taxon>Dothideomycetes incertae sedis</taxon>
        <taxon>Zopfiaceae</taxon>
        <taxon>Zopfia</taxon>
    </lineage>
</organism>
<evidence type="ECO:0000313" key="5">
    <source>
        <dbReference type="EMBL" id="KAF2192543.1"/>
    </source>
</evidence>
<dbReference type="GO" id="GO:0000981">
    <property type="term" value="F:DNA-binding transcription factor activity, RNA polymerase II-specific"/>
    <property type="evidence" value="ECO:0007669"/>
    <property type="project" value="InterPro"/>
</dbReference>
<feature type="region of interest" description="Disordered" evidence="3">
    <location>
        <begin position="567"/>
        <end position="637"/>
    </location>
</feature>
<keyword evidence="2" id="KW-0539">Nucleus</keyword>
<keyword evidence="6" id="KW-1185">Reference proteome</keyword>
<evidence type="ECO:0000256" key="1">
    <source>
        <dbReference type="ARBA" id="ARBA00022723"/>
    </source>
</evidence>
<evidence type="ECO:0000256" key="3">
    <source>
        <dbReference type="SAM" id="MobiDB-lite"/>
    </source>
</evidence>
<dbReference type="OrthoDB" id="4132249at2759"/>
<dbReference type="AlphaFoldDB" id="A0A6A6ENA1"/>
<feature type="domain" description="Zn(2)-C6 fungal-type" evidence="4">
    <location>
        <begin position="12"/>
        <end position="43"/>
    </location>
</feature>
<dbReference type="InterPro" id="IPR036864">
    <property type="entry name" value="Zn2-C6_fun-type_DNA-bd_sf"/>
</dbReference>
<proteinExistence type="predicted"/>
<protein>
    <recommendedName>
        <fullName evidence="4">Zn(2)-C6 fungal-type domain-containing protein</fullName>
    </recommendedName>
</protein>
<evidence type="ECO:0000259" key="4">
    <source>
        <dbReference type="PROSITE" id="PS50048"/>
    </source>
</evidence>
<dbReference type="Pfam" id="PF00172">
    <property type="entry name" value="Zn_clus"/>
    <property type="match status" value="1"/>
</dbReference>
<feature type="compositionally biased region" description="Polar residues" evidence="3">
    <location>
        <begin position="567"/>
        <end position="588"/>
    </location>
</feature>
<dbReference type="SMART" id="SM00906">
    <property type="entry name" value="Fungal_trans"/>
    <property type="match status" value="1"/>
</dbReference>
<dbReference type="PROSITE" id="PS50048">
    <property type="entry name" value="ZN2_CY6_FUNGAL_2"/>
    <property type="match status" value="1"/>
</dbReference>
<dbReference type="PANTHER" id="PTHR31668">
    <property type="entry name" value="GLUCOSE TRANSPORT TRANSCRIPTION REGULATOR RGT1-RELATED-RELATED"/>
    <property type="match status" value="1"/>
</dbReference>
<feature type="compositionally biased region" description="Polar residues" evidence="3">
    <location>
        <begin position="595"/>
        <end position="605"/>
    </location>
</feature>
<dbReference type="GO" id="GO:0008270">
    <property type="term" value="F:zinc ion binding"/>
    <property type="evidence" value="ECO:0007669"/>
    <property type="project" value="InterPro"/>
</dbReference>
<dbReference type="SUPFAM" id="SSF57701">
    <property type="entry name" value="Zn2/Cys6 DNA-binding domain"/>
    <property type="match status" value="1"/>
</dbReference>
<dbReference type="InterPro" id="IPR001138">
    <property type="entry name" value="Zn2Cys6_DnaBD"/>
</dbReference>
<dbReference type="InterPro" id="IPR007219">
    <property type="entry name" value="XnlR_reg_dom"/>
</dbReference>
<dbReference type="PROSITE" id="PS00463">
    <property type="entry name" value="ZN2_CY6_FUNGAL_1"/>
    <property type="match status" value="1"/>
</dbReference>
<evidence type="ECO:0000256" key="2">
    <source>
        <dbReference type="ARBA" id="ARBA00023242"/>
    </source>
</evidence>
<dbReference type="CDD" id="cd12148">
    <property type="entry name" value="fungal_TF_MHR"/>
    <property type="match status" value="1"/>
</dbReference>
<accession>A0A6A6ENA1</accession>
<dbReference type="InterPro" id="IPR050797">
    <property type="entry name" value="Carb_Metab_Trans_Reg"/>
</dbReference>
<evidence type="ECO:0000313" key="6">
    <source>
        <dbReference type="Proteomes" id="UP000800200"/>
    </source>
</evidence>
<feature type="compositionally biased region" description="Gly residues" evidence="3">
    <location>
        <begin position="688"/>
        <end position="703"/>
    </location>
</feature>
<dbReference type="CDD" id="cd00067">
    <property type="entry name" value="GAL4"/>
    <property type="match status" value="1"/>
</dbReference>
<dbReference type="EMBL" id="ML994615">
    <property type="protein sequence ID" value="KAF2192543.1"/>
    <property type="molecule type" value="Genomic_DNA"/>
</dbReference>
<dbReference type="PANTHER" id="PTHR31668:SF20">
    <property type="entry name" value="ZN(II)2CYS6 TRANSCRIPTION FACTOR (EUROFUNG)"/>
    <property type="match status" value="1"/>
</dbReference>
<dbReference type="GO" id="GO:0006351">
    <property type="term" value="P:DNA-templated transcription"/>
    <property type="evidence" value="ECO:0007669"/>
    <property type="project" value="InterPro"/>
</dbReference>
<sequence>MSSTTSTPVKRACDSCHRRKVKCIGEGTNPCKNCVSAGLTCTYNAIPQKKGPKGSRAKVLSELRENQRQSQLSSGLPPELSFDGRALPSTFARTPGLLPPGLIESCIEFFFGNVYPSQPILHRQRIQDTVLGIEHSTEAYCMIVALCAYVMILSNMTVPPNLLPRPEMAQMSNANIGHILLEESVRVRKGYDYLENPTHTSVLTSFFYYGCYFGLGRDNTAWSFLREATTQAQLLGMHDEETHKNDPLDMSRKRVLYWLLFVSDRTHALHKHRPISLHATIHPPSLDEVPSDRPIASGFDLLISLYKPFDDTFFCLWNKARANANPTWVAQLQSQLSEALPAYLECTEMQAVDLRVSQQWLRTMVWQLCVSQGFVSSMTTESAMSFKYPIEISRDLLSMTHQFSQQAMEVHGVGLIEKLFDIACCLTDVVACIPFSPSTFSLGPRDYLSRFITLISTLRGGQTRYLPLLLSKISDVLPNLPLPRSLSIPQNLPTSTIGLSPGGLGSVPSNVNADLSALPAVSSPGYPSNELIRQLAAQTGAQLPINTSQQSLLQAPSSRVEDLSLYDSSAPHSTTHSSGSAPTSNSATPGPYEPSVSQSQPQMPTQDHKYAPVQVPSPHPHQHGHMQGHHLGVNPSAYDPRFGVQGFAVDPAIGFQQDGTGAAGPLQGQAAAAAAGMYAQGSQSASRGGLGHGRGHHGGGYAG</sequence>
<dbReference type="Proteomes" id="UP000800200">
    <property type="component" value="Unassembled WGS sequence"/>
</dbReference>
<dbReference type="SMART" id="SM00066">
    <property type="entry name" value="GAL4"/>
    <property type="match status" value="1"/>
</dbReference>
<dbReference type="GO" id="GO:0003677">
    <property type="term" value="F:DNA binding"/>
    <property type="evidence" value="ECO:0007669"/>
    <property type="project" value="InterPro"/>
</dbReference>
<keyword evidence="1" id="KW-0479">Metal-binding</keyword>
<name>A0A6A6ENA1_9PEZI</name>
<feature type="region of interest" description="Disordered" evidence="3">
    <location>
        <begin position="682"/>
        <end position="703"/>
    </location>
</feature>
<reference evidence="5" key="1">
    <citation type="journal article" date="2020" name="Stud. Mycol.">
        <title>101 Dothideomycetes genomes: a test case for predicting lifestyles and emergence of pathogens.</title>
        <authorList>
            <person name="Haridas S."/>
            <person name="Albert R."/>
            <person name="Binder M."/>
            <person name="Bloem J."/>
            <person name="Labutti K."/>
            <person name="Salamov A."/>
            <person name="Andreopoulos B."/>
            <person name="Baker S."/>
            <person name="Barry K."/>
            <person name="Bills G."/>
            <person name="Bluhm B."/>
            <person name="Cannon C."/>
            <person name="Castanera R."/>
            <person name="Culley D."/>
            <person name="Daum C."/>
            <person name="Ezra D."/>
            <person name="Gonzalez J."/>
            <person name="Henrissat B."/>
            <person name="Kuo A."/>
            <person name="Liang C."/>
            <person name="Lipzen A."/>
            <person name="Lutzoni F."/>
            <person name="Magnuson J."/>
            <person name="Mondo S."/>
            <person name="Nolan M."/>
            <person name="Ohm R."/>
            <person name="Pangilinan J."/>
            <person name="Park H.-J."/>
            <person name="Ramirez L."/>
            <person name="Alfaro M."/>
            <person name="Sun H."/>
            <person name="Tritt A."/>
            <person name="Yoshinaga Y."/>
            <person name="Zwiers L.-H."/>
            <person name="Turgeon B."/>
            <person name="Goodwin S."/>
            <person name="Spatafora J."/>
            <person name="Crous P."/>
            <person name="Grigoriev I."/>
        </authorList>
    </citation>
    <scope>NUCLEOTIDE SEQUENCE</scope>
    <source>
        <strain evidence="5">CBS 207.26</strain>
    </source>
</reference>
<dbReference type="Gene3D" id="4.10.240.10">
    <property type="entry name" value="Zn(2)-C6 fungal-type DNA-binding domain"/>
    <property type="match status" value="1"/>
</dbReference>